<evidence type="ECO:0000256" key="1">
    <source>
        <dbReference type="ARBA" id="ARBA00001541"/>
    </source>
</evidence>
<evidence type="ECO:0000256" key="8">
    <source>
        <dbReference type="SAM" id="MobiDB-lite"/>
    </source>
</evidence>
<dbReference type="Pfam" id="PF03705">
    <property type="entry name" value="CheR_N"/>
    <property type="match status" value="1"/>
</dbReference>
<sequence length="1051" mass="115812">MNAGENLPSHLFPTRVGPTSPPVGARARRRASGRGRTGLSGKQGAPPACRRATGAEGIPVKKQPPSAPPSPSQEAGAGAKTFPERFPVVGIGASAGGLPAFLTLLEHLPPRTGMAFVLVQHLSPQHESSLPALLGRATAMPVLEATDGLTLTPDHIYVNPPGVSLTLEHGSLRLGPPAAAAQGLRLIDDFLMSLSEQAPGRAIGVVLSGTGSDGTRGLQAVHEAGGTTLVQEPTSAHFDGMPRSAIAAGFVDHILPPEGIAVTLAQLANLDLLPTHARAPGALSAHVLPQEGLQRVFQLLRETTGVDFTHYKPSTIHRRLERRMQLCKVEDLAAYIRHLEERPEELELLHQDLLIHVTSFFRDPASFEALQQKVFPELFQGRPAHQPFRVWIPGCSTGEEVYSLVMCLMEYLGTAATATPIQVFATDVSGTAIEQARAAVYPESSVSGLSPERLRRFFVRTEGGYQIHKSLRNVCIFAQQNLVSDPPFSRMDLISCRNVLIYLGPVLQKKVLPIFHYGLRPGGFLMLGTSETVGTSADLFAMVDKRNKIYRKKNASPKPNLTFTYRESMTERPPISRRKLTSGVTDLDAQQEADRLVLARYGPPGVIVNEDLEILHFRGHTGPYLEPLPGVASLNLIKMAREGLALELRAALHQAKKSASQVRKEGLTLSGGDRPRKVNLEVHPLRSAQAGGEHCFLVLFEEAHEATPAPVREDRAAHGRAAHGPERDLEMERLREELHTTQEHLQTVVEEQEATYEELRSATEELQSSNEELQSTNEELETAKEELQSTNEELITVNEELQNRNLELSQINGDLSNLIGSTHIATVMLGNDHRIRRFTPMAEEVLKLSSSDIGRSLREVKLALPLPDLDAAVTEVTERLGVIEQEVRDSNGHWYSLRLRPYRSLDNKIEGAVMTLLDIDRLKSSLDESRRAREYATAIVETMREPFLVLDAGLRVINANPAFYTTFQVSQEQTLGHTLYALGNGQWNIPQLRHLLEEILPLNKHLQDFAMEHRFDTIGHRRMLLNARQLSSETTGTQYILLSIEDITRKA</sequence>
<dbReference type="Gene3D" id="3.40.50.180">
    <property type="entry name" value="Methylesterase CheB, C-terminal domain"/>
    <property type="match status" value="1"/>
</dbReference>
<dbReference type="InterPro" id="IPR013656">
    <property type="entry name" value="PAS_4"/>
</dbReference>
<dbReference type="Gene3D" id="1.10.155.10">
    <property type="entry name" value="Chemotaxis receptor methyltransferase CheR, N-terminal domain"/>
    <property type="match status" value="1"/>
</dbReference>
<dbReference type="SMART" id="SM00091">
    <property type="entry name" value="PAS"/>
    <property type="match status" value="2"/>
</dbReference>
<dbReference type="InterPro" id="IPR036804">
    <property type="entry name" value="CheR_N_sf"/>
</dbReference>
<protein>
    <recommendedName>
        <fullName evidence="2">protein-glutamate O-methyltransferase</fullName>
        <ecNumber evidence="2">2.1.1.80</ecNumber>
    </recommendedName>
</protein>
<dbReference type="SUPFAM" id="SSF52738">
    <property type="entry name" value="Methylesterase CheB, C-terminal domain"/>
    <property type="match status" value="1"/>
</dbReference>
<dbReference type="InterPro" id="IPR000780">
    <property type="entry name" value="CheR_MeTrfase"/>
</dbReference>
<dbReference type="CDD" id="cd00130">
    <property type="entry name" value="PAS"/>
    <property type="match status" value="1"/>
</dbReference>
<dbReference type="PROSITE" id="PS50122">
    <property type="entry name" value="CHEB"/>
    <property type="match status" value="1"/>
</dbReference>
<dbReference type="SUPFAM" id="SSF53335">
    <property type="entry name" value="S-adenosyl-L-methionine-dependent methyltransferases"/>
    <property type="match status" value="1"/>
</dbReference>
<evidence type="ECO:0000259" key="9">
    <source>
        <dbReference type="PROSITE" id="PS50122"/>
    </source>
</evidence>
<evidence type="ECO:0000256" key="6">
    <source>
        <dbReference type="PROSITE-ProRule" id="PRU00050"/>
    </source>
</evidence>
<feature type="domain" description="CheB-type methylesterase" evidence="9">
    <location>
        <begin position="88"/>
        <end position="271"/>
    </location>
</feature>
<feature type="coiled-coil region" evidence="7">
    <location>
        <begin position="731"/>
        <end position="811"/>
    </location>
</feature>
<organism evidence="11 12">
    <name type="scientific">Corallococcus praedator</name>
    <dbReference type="NCBI Taxonomy" id="2316724"/>
    <lineage>
        <taxon>Bacteria</taxon>
        <taxon>Pseudomonadati</taxon>
        <taxon>Myxococcota</taxon>
        <taxon>Myxococcia</taxon>
        <taxon>Myxococcales</taxon>
        <taxon>Cystobacterineae</taxon>
        <taxon>Myxococcaceae</taxon>
        <taxon>Corallococcus</taxon>
    </lineage>
</organism>
<dbReference type="Proteomes" id="UP000278907">
    <property type="component" value="Unassembled WGS sequence"/>
</dbReference>
<keyword evidence="5" id="KW-0949">S-adenosyl-L-methionine</keyword>
<dbReference type="EMBL" id="RAWI01000225">
    <property type="protein sequence ID" value="RKI01060.1"/>
    <property type="molecule type" value="Genomic_DNA"/>
</dbReference>
<feature type="active site" evidence="6">
    <location>
        <position position="213"/>
    </location>
</feature>
<dbReference type="EC" id="2.1.1.80" evidence="2"/>
<dbReference type="PANTHER" id="PTHR24422:SF27">
    <property type="entry name" value="PROTEIN-GLUTAMATE O-METHYLTRANSFERASE"/>
    <property type="match status" value="1"/>
</dbReference>
<dbReference type="Gene3D" id="3.30.450.20">
    <property type="entry name" value="PAS domain"/>
    <property type="match status" value="2"/>
</dbReference>
<evidence type="ECO:0000256" key="5">
    <source>
        <dbReference type="ARBA" id="ARBA00022691"/>
    </source>
</evidence>
<proteinExistence type="predicted"/>
<comment type="caution">
    <text evidence="11">The sequence shown here is derived from an EMBL/GenBank/DDBJ whole genome shotgun (WGS) entry which is preliminary data.</text>
</comment>
<keyword evidence="7" id="KW-0175">Coiled coil</keyword>
<comment type="catalytic activity">
    <reaction evidence="1">
        <text>L-glutamyl-[protein] + S-adenosyl-L-methionine = [protein]-L-glutamate 5-O-methyl ester + S-adenosyl-L-homocysteine</text>
        <dbReference type="Rhea" id="RHEA:24452"/>
        <dbReference type="Rhea" id="RHEA-COMP:10208"/>
        <dbReference type="Rhea" id="RHEA-COMP:10311"/>
        <dbReference type="ChEBI" id="CHEBI:29973"/>
        <dbReference type="ChEBI" id="CHEBI:57856"/>
        <dbReference type="ChEBI" id="CHEBI:59789"/>
        <dbReference type="ChEBI" id="CHEBI:82795"/>
        <dbReference type="EC" id="2.1.1.80"/>
    </reaction>
</comment>
<dbReference type="InterPro" id="IPR050903">
    <property type="entry name" value="Bact_Chemotaxis_MeTrfase"/>
</dbReference>
<dbReference type="Pfam" id="PF13596">
    <property type="entry name" value="PAS_10"/>
    <property type="match status" value="1"/>
</dbReference>
<dbReference type="InterPro" id="IPR035965">
    <property type="entry name" value="PAS-like_dom_sf"/>
</dbReference>
<dbReference type="SMART" id="SM00138">
    <property type="entry name" value="MeTrc"/>
    <property type="match status" value="1"/>
</dbReference>
<dbReference type="Pfam" id="PF01339">
    <property type="entry name" value="CheB_methylest"/>
    <property type="match status" value="1"/>
</dbReference>
<dbReference type="Pfam" id="PF01739">
    <property type="entry name" value="CheR"/>
    <property type="match status" value="1"/>
</dbReference>
<dbReference type="PANTHER" id="PTHR24422">
    <property type="entry name" value="CHEMOTAXIS PROTEIN METHYLTRANSFERASE"/>
    <property type="match status" value="1"/>
</dbReference>
<gene>
    <name evidence="11" type="ORF">D7Y13_25615</name>
</gene>
<dbReference type="Gene3D" id="3.40.50.150">
    <property type="entry name" value="Vaccinia Virus protein VP39"/>
    <property type="match status" value="1"/>
</dbReference>
<feature type="region of interest" description="Disordered" evidence="8">
    <location>
        <begin position="1"/>
        <end position="78"/>
    </location>
</feature>
<dbReference type="PROSITE" id="PS50123">
    <property type="entry name" value="CHER"/>
    <property type="match status" value="1"/>
</dbReference>
<dbReference type="SUPFAM" id="SSF47757">
    <property type="entry name" value="Chemotaxis receptor methyltransferase CheR, N-terminal domain"/>
    <property type="match status" value="1"/>
</dbReference>
<dbReference type="CDD" id="cd16434">
    <property type="entry name" value="CheB-CheR_fusion"/>
    <property type="match status" value="1"/>
</dbReference>
<keyword evidence="6" id="KW-0378">Hydrolase</keyword>
<dbReference type="Pfam" id="PF08448">
    <property type="entry name" value="PAS_4"/>
    <property type="match status" value="1"/>
</dbReference>
<dbReference type="InterPro" id="IPR000014">
    <property type="entry name" value="PAS"/>
</dbReference>
<evidence type="ECO:0000256" key="3">
    <source>
        <dbReference type="ARBA" id="ARBA00022603"/>
    </source>
</evidence>
<dbReference type="SUPFAM" id="SSF55785">
    <property type="entry name" value="PYP-like sensor domain (PAS domain)"/>
    <property type="match status" value="2"/>
</dbReference>
<keyword evidence="6" id="KW-0145">Chemotaxis</keyword>
<dbReference type="InterPro" id="IPR000673">
    <property type="entry name" value="Sig_transdc_resp-reg_Me-estase"/>
</dbReference>
<accession>A0ABX9QC83</accession>
<evidence type="ECO:0000256" key="4">
    <source>
        <dbReference type="ARBA" id="ARBA00022679"/>
    </source>
</evidence>
<feature type="active site" evidence="6">
    <location>
        <position position="121"/>
    </location>
</feature>
<dbReference type="InterPro" id="IPR022641">
    <property type="entry name" value="CheR_N"/>
</dbReference>
<keyword evidence="12" id="KW-1185">Reference proteome</keyword>
<evidence type="ECO:0000313" key="11">
    <source>
        <dbReference type="EMBL" id="RKI01060.1"/>
    </source>
</evidence>
<feature type="active site" evidence="6">
    <location>
        <position position="94"/>
    </location>
</feature>
<evidence type="ECO:0000256" key="7">
    <source>
        <dbReference type="SAM" id="Coils"/>
    </source>
</evidence>
<name>A0ABX9QC83_9BACT</name>
<evidence type="ECO:0000313" key="12">
    <source>
        <dbReference type="Proteomes" id="UP000278907"/>
    </source>
</evidence>
<keyword evidence="3" id="KW-0489">Methyltransferase</keyword>
<feature type="domain" description="CheR-type methyltransferase" evidence="10">
    <location>
        <begin position="288"/>
        <end position="555"/>
    </location>
</feature>
<dbReference type="PRINTS" id="PR00996">
    <property type="entry name" value="CHERMTFRASE"/>
</dbReference>
<reference evidence="11 12" key="1">
    <citation type="submission" date="2018-09" db="EMBL/GenBank/DDBJ databases">
        <authorList>
            <person name="Livingstone P.G."/>
            <person name="Whitworth D.E."/>
        </authorList>
    </citation>
    <scope>NUCLEOTIDE SEQUENCE [LARGE SCALE GENOMIC DNA]</scope>
    <source>
        <strain evidence="11 12">CA031B</strain>
    </source>
</reference>
<dbReference type="InterPro" id="IPR029063">
    <property type="entry name" value="SAM-dependent_MTases_sf"/>
</dbReference>
<dbReference type="InterPro" id="IPR035909">
    <property type="entry name" value="CheB_C"/>
</dbReference>
<evidence type="ECO:0000259" key="10">
    <source>
        <dbReference type="PROSITE" id="PS50123"/>
    </source>
</evidence>
<evidence type="ECO:0000256" key="2">
    <source>
        <dbReference type="ARBA" id="ARBA00012534"/>
    </source>
</evidence>
<dbReference type="InterPro" id="IPR022642">
    <property type="entry name" value="CheR_C"/>
</dbReference>
<keyword evidence="4" id="KW-0808">Transferase</keyword>